<feature type="domain" description="Haemolysin activator HlyB C-terminal" evidence="2">
    <location>
        <begin position="338"/>
        <end position="506"/>
    </location>
</feature>
<evidence type="ECO:0000313" key="3">
    <source>
        <dbReference type="EMBL" id="QSX31967.1"/>
    </source>
</evidence>
<evidence type="ECO:0000259" key="2">
    <source>
        <dbReference type="Pfam" id="PF03865"/>
    </source>
</evidence>
<dbReference type="EMBL" id="CP071504">
    <property type="protein sequence ID" value="QSX31967.1"/>
    <property type="molecule type" value="Genomic_DNA"/>
</dbReference>
<feature type="signal peptide" evidence="1">
    <location>
        <begin position="1"/>
        <end position="21"/>
    </location>
</feature>
<dbReference type="KEGG" id="scyp:JYB88_16955"/>
<keyword evidence="1" id="KW-0732">Signal</keyword>
<dbReference type="InterPro" id="IPR005565">
    <property type="entry name" value="Hemolysn_activator_HlyB_C"/>
</dbReference>
<proteinExistence type="predicted"/>
<name>A0A975AMZ5_9GAMM</name>
<dbReference type="AlphaFoldDB" id="A0A975AMZ5"/>
<reference evidence="3 4" key="1">
    <citation type="submission" date="2021-03" db="EMBL/GenBank/DDBJ databases">
        <title>Novel species identification of genus Shewanella.</title>
        <authorList>
            <person name="Liu G."/>
            <person name="Zhang Q."/>
        </authorList>
    </citation>
    <scope>NUCLEOTIDE SEQUENCE [LARGE SCALE GENOMIC DNA]</scope>
    <source>
        <strain evidence="3 4">FJAT-53726</strain>
    </source>
</reference>
<dbReference type="Pfam" id="PF03865">
    <property type="entry name" value="ShlB"/>
    <property type="match status" value="1"/>
</dbReference>
<gene>
    <name evidence="3" type="ORF">JYB88_16955</name>
</gene>
<evidence type="ECO:0000313" key="4">
    <source>
        <dbReference type="Proteomes" id="UP000663281"/>
    </source>
</evidence>
<keyword evidence="4" id="KW-1185">Reference proteome</keyword>
<feature type="chain" id="PRO_5036965702" description="Haemolysin activator HlyB C-terminal domain-containing protein" evidence="1">
    <location>
        <begin position="22"/>
        <end position="546"/>
    </location>
</feature>
<sequence>MVKIRLLLLTPALLLSPWLMADERQAIATQTGDAQEAPQCPVNRIIVISHPIFDESDPDTFFIHRWANFLHINTRESTVRKLLSFKEQDEVDSKDLEEAQRLLRAEPFLRDAAIHFAEPDPQADDTGPGKDVVVETWDNWSLLPTFSASRTGGASSFSFGIKEDNLLGTGIHTRVKYQSNEDRTGYKLAFDMPLAVVPHGRVGFDFYDNSDGQAKHLYFERPFYTLDGDKSYGLEYLDDLRTDTIRQNGQDINEFEHSVDYANVHYGWLSYYDGHSLQRWSLGLTRDRNDFAPSPLYPGGQLPQDRDFLYPWLGWEYLQDDFRVLRNVHLINYNEDYNLGWHHSARLGFETRDTDNTLGYHLGWQSSRGYMNDDHLILLNLDANATLATRQANTFKTSLLAEYFYQINPKWTAYGKLKLSASRNAYYDQQFALGDETGLRGFPNDYQHGDHQWLLSAEIRNYPNINLYQLAELGWAAFVDLGQSFGGEAADNNEIQGPIGAVGLGARIYSSRSSYGHVAHIDITVPFVDGEHVDSWEWRFQVRNHF</sequence>
<dbReference type="Proteomes" id="UP000663281">
    <property type="component" value="Chromosome"/>
</dbReference>
<evidence type="ECO:0000256" key="1">
    <source>
        <dbReference type="SAM" id="SignalP"/>
    </source>
</evidence>
<protein>
    <recommendedName>
        <fullName evidence="2">Haemolysin activator HlyB C-terminal domain-containing protein</fullName>
    </recommendedName>
</protein>
<dbReference type="Gene3D" id="2.40.160.50">
    <property type="entry name" value="membrane protein fhac: a member of the omp85/tpsb transporter family"/>
    <property type="match status" value="1"/>
</dbReference>
<accession>A0A975AMZ5</accession>
<organism evidence="3 4">
    <name type="scientific">Shewanella cyperi</name>
    <dbReference type="NCBI Taxonomy" id="2814292"/>
    <lineage>
        <taxon>Bacteria</taxon>
        <taxon>Pseudomonadati</taxon>
        <taxon>Pseudomonadota</taxon>
        <taxon>Gammaproteobacteria</taxon>
        <taxon>Alteromonadales</taxon>
        <taxon>Shewanellaceae</taxon>
        <taxon>Shewanella</taxon>
    </lineage>
</organism>